<feature type="compositionally biased region" description="Polar residues" evidence="1">
    <location>
        <begin position="282"/>
        <end position="293"/>
    </location>
</feature>
<gene>
    <name evidence="2" type="ORF">F511_16934</name>
</gene>
<organism evidence="2 3">
    <name type="scientific">Dorcoceras hygrometricum</name>
    <dbReference type="NCBI Taxonomy" id="472368"/>
    <lineage>
        <taxon>Eukaryota</taxon>
        <taxon>Viridiplantae</taxon>
        <taxon>Streptophyta</taxon>
        <taxon>Embryophyta</taxon>
        <taxon>Tracheophyta</taxon>
        <taxon>Spermatophyta</taxon>
        <taxon>Magnoliopsida</taxon>
        <taxon>eudicotyledons</taxon>
        <taxon>Gunneridae</taxon>
        <taxon>Pentapetalae</taxon>
        <taxon>asterids</taxon>
        <taxon>lamiids</taxon>
        <taxon>Lamiales</taxon>
        <taxon>Gesneriaceae</taxon>
        <taxon>Didymocarpoideae</taxon>
        <taxon>Trichosporeae</taxon>
        <taxon>Loxocarpinae</taxon>
        <taxon>Dorcoceras</taxon>
    </lineage>
</organism>
<evidence type="ECO:0000313" key="3">
    <source>
        <dbReference type="Proteomes" id="UP000250235"/>
    </source>
</evidence>
<feature type="compositionally biased region" description="Basic and acidic residues" evidence="1">
    <location>
        <begin position="242"/>
        <end position="251"/>
    </location>
</feature>
<protein>
    <submittedName>
        <fullName evidence="2">Peroxidase 39</fullName>
    </submittedName>
</protein>
<keyword evidence="3" id="KW-1185">Reference proteome</keyword>
<evidence type="ECO:0000313" key="2">
    <source>
        <dbReference type="EMBL" id="KZV41986.1"/>
    </source>
</evidence>
<feature type="compositionally biased region" description="Pro residues" evidence="1">
    <location>
        <begin position="12"/>
        <end position="30"/>
    </location>
</feature>
<dbReference type="Proteomes" id="UP000250235">
    <property type="component" value="Unassembled WGS sequence"/>
</dbReference>
<dbReference type="EMBL" id="KQ999311">
    <property type="protein sequence ID" value="KZV41986.1"/>
    <property type="molecule type" value="Genomic_DNA"/>
</dbReference>
<accession>A0A2Z7C503</accession>
<proteinExistence type="predicted"/>
<feature type="region of interest" description="Disordered" evidence="1">
    <location>
        <begin position="230"/>
        <end position="265"/>
    </location>
</feature>
<evidence type="ECO:0000256" key="1">
    <source>
        <dbReference type="SAM" id="MobiDB-lite"/>
    </source>
</evidence>
<dbReference type="GO" id="GO:0004601">
    <property type="term" value="F:peroxidase activity"/>
    <property type="evidence" value="ECO:0007669"/>
    <property type="project" value="UniProtKB-KW"/>
</dbReference>
<feature type="region of interest" description="Disordered" evidence="1">
    <location>
        <begin position="1"/>
        <end position="108"/>
    </location>
</feature>
<keyword evidence="2" id="KW-0560">Oxidoreductase</keyword>
<reference evidence="2 3" key="1">
    <citation type="journal article" date="2015" name="Proc. Natl. Acad. Sci. U.S.A.">
        <title>The resurrection genome of Boea hygrometrica: A blueprint for survival of dehydration.</title>
        <authorList>
            <person name="Xiao L."/>
            <person name="Yang G."/>
            <person name="Zhang L."/>
            <person name="Yang X."/>
            <person name="Zhao S."/>
            <person name="Ji Z."/>
            <person name="Zhou Q."/>
            <person name="Hu M."/>
            <person name="Wang Y."/>
            <person name="Chen M."/>
            <person name="Xu Y."/>
            <person name="Jin H."/>
            <person name="Xiao X."/>
            <person name="Hu G."/>
            <person name="Bao F."/>
            <person name="Hu Y."/>
            <person name="Wan P."/>
            <person name="Li L."/>
            <person name="Deng X."/>
            <person name="Kuang T."/>
            <person name="Xiang C."/>
            <person name="Zhu J.K."/>
            <person name="Oliver M.J."/>
            <person name="He Y."/>
        </authorList>
    </citation>
    <scope>NUCLEOTIDE SEQUENCE [LARGE SCALE GENOMIC DNA]</scope>
    <source>
        <strain evidence="3">cv. XS01</strain>
    </source>
</reference>
<sequence length="293" mass="32166">MQSGRLDEFPPLFAPPPLTAPPPPAAPPPKPPDDEGSHASRTYAAAFDALGDLNGFVSGADQDFEVEHGNGRDQIKEVGEETGKEKNSGSLNEAHVNPSSQNDQERRDAHRFDTVFDDKEYVSDDELDADNHEGEEHAFMAQESGLKDPVACPSNQHALNVERNVVPPISLQPFCVLNKAQSSLESHHSQHSNQLEQEMDDNYQENINTLPTIEMAPNIISRIIIEPLEDEGEENNPEADSSEDKSLEEAPKQILQRSLSAGNLKQKGPAIMHCMATRSHTRSQGTSSSQSFQ</sequence>
<name>A0A2Z7C503_9LAMI</name>
<feature type="region of interest" description="Disordered" evidence="1">
    <location>
        <begin position="274"/>
        <end position="293"/>
    </location>
</feature>
<feature type="compositionally biased region" description="Acidic residues" evidence="1">
    <location>
        <begin position="230"/>
        <end position="241"/>
    </location>
</feature>
<feature type="compositionally biased region" description="Basic and acidic residues" evidence="1">
    <location>
        <begin position="65"/>
        <end position="87"/>
    </location>
</feature>
<dbReference type="AlphaFoldDB" id="A0A2Z7C503"/>
<keyword evidence="2" id="KW-0575">Peroxidase</keyword>